<dbReference type="Gene3D" id="2.60.40.10">
    <property type="entry name" value="Immunoglobulins"/>
    <property type="match status" value="1"/>
</dbReference>
<comment type="caution">
    <text evidence="2">The sequence shown here is derived from an EMBL/GenBank/DDBJ whole genome shotgun (WGS) entry which is preliminary data.</text>
</comment>
<accession>A0A2G0CD36</accession>
<dbReference type="OrthoDB" id="4845881at2"/>
<evidence type="ECO:0000313" key="2">
    <source>
        <dbReference type="EMBL" id="PHK97893.1"/>
    </source>
</evidence>
<feature type="region of interest" description="Disordered" evidence="1">
    <location>
        <begin position="213"/>
        <end position="232"/>
    </location>
</feature>
<evidence type="ECO:0000256" key="1">
    <source>
        <dbReference type="SAM" id="MobiDB-lite"/>
    </source>
</evidence>
<evidence type="ECO:0000313" key="3">
    <source>
        <dbReference type="Proteomes" id="UP000226437"/>
    </source>
</evidence>
<keyword evidence="3" id="KW-1185">Reference proteome</keyword>
<dbReference type="SUPFAM" id="SSF55486">
    <property type="entry name" value="Metalloproteases ('zincins'), catalytic domain"/>
    <property type="match status" value="1"/>
</dbReference>
<organism evidence="2 3">
    <name type="scientific">Neolewinella marina</name>
    <dbReference type="NCBI Taxonomy" id="438751"/>
    <lineage>
        <taxon>Bacteria</taxon>
        <taxon>Pseudomonadati</taxon>
        <taxon>Bacteroidota</taxon>
        <taxon>Saprospiria</taxon>
        <taxon>Saprospirales</taxon>
        <taxon>Lewinellaceae</taxon>
        <taxon>Neolewinella</taxon>
    </lineage>
</organism>
<dbReference type="RefSeq" id="WP_099107167.1">
    <property type="nucleotide sequence ID" value="NZ_JAATJF010000003.1"/>
</dbReference>
<gene>
    <name evidence="2" type="ORF">CGL56_13855</name>
</gene>
<dbReference type="AlphaFoldDB" id="A0A2G0CD36"/>
<dbReference type="Proteomes" id="UP000226437">
    <property type="component" value="Unassembled WGS sequence"/>
</dbReference>
<protein>
    <submittedName>
        <fullName evidence="2">Uncharacterized protein</fullName>
    </submittedName>
</protein>
<proteinExistence type="predicted"/>
<sequence>MHTDPRFTLAGYIINRNTGQGVADLRVEAWDKDFIFHDFLGITYTDSRGHFHLNFNDAQFSDFGLERRPDVFFRIFDGTVVLKNTIHELVCTLDPGQHTVKIHLDLPAENGESPPPTVPFSGPLIEPEELFVFKQALSKTLASLGSRYTADDLKELRIPFDGVSNLLDLASATVSGDQQQGKRLREMLWSYGGKVVPTQLGWRVLRQYQNGRYAGESSRRGRKKVATPSLPKDSPPGLINLLRLEQLMIAAAVSARSTGELASLAASLEHALAAADQLNTLYGLMVKQADPTEVADAFDTAVRISSFAFPPMNGFTPGEGWQPGMGFGPGFGGPWYEWPMPTPGEPFPLPDSPDPAVPVPEVPRLEGGLVEHFEECFIFSIIPEIHRLGIGFRDLVYGVGTHYAIDRVSPSHACPGEQITIAGERFDGVVAVRYKNHRGRTISTTPDSATSERITFTLAEDAVSGPVWLDIPRRVRLCLTEHTVAIPGERGELIVGAPHVVSFSAGRDCLPRGETITLNWRVSPSAVDVEIIHRFRGAVTSLGSGLGAVDSVAFTPSRTGIHEFELAAINPLGRGCNTGGQVISVEVRDPAPPPFEIVGVEQTQAIQIYDLADPTAPTNNSLELIRGMDTVLRVYVRALSPAPTRVTGSMELSGNTYSPINADFIGPNPIITAPETPDRTDTNHSLNFLIPAADARGRGVTAHIRVISATNPCYNPVRYRAEMLHWHGRAAFPVTVRRVANSDGTQMSLPNATAFINRAFFKIPSPKTAITFHPGVHQIRRGTTEDNYCHDGGFYQLALSIAYEHNDNEGYPPASHSSTWIGLVTPFDCTPDGMMAWPSTSTCLSIQDVTTAAHEIMHTVGLGHTVTGEGEGCWDGPALTGGADTQPVPCHRLPGRPTGQLNQVPFDIAGNRAVRRAFDLMSYRGWNNRWLSPELWVEGRTMMNSRY</sequence>
<dbReference type="InterPro" id="IPR013783">
    <property type="entry name" value="Ig-like_fold"/>
</dbReference>
<dbReference type="EMBL" id="PDLO01000006">
    <property type="protein sequence ID" value="PHK97893.1"/>
    <property type="molecule type" value="Genomic_DNA"/>
</dbReference>
<reference evidence="2 3" key="1">
    <citation type="submission" date="2017-10" db="EMBL/GenBank/DDBJ databases">
        <title>The draft genome sequence of Lewinella marina KCTC 32374.</title>
        <authorList>
            <person name="Wang K."/>
        </authorList>
    </citation>
    <scope>NUCLEOTIDE SEQUENCE [LARGE SCALE GENOMIC DNA]</scope>
    <source>
        <strain evidence="2 3">MKG-38</strain>
    </source>
</reference>
<name>A0A2G0CD36_9BACT</name>